<gene>
    <name evidence="9" type="ORF">MNBD_UNCLBAC01-1172</name>
</gene>
<dbReference type="PROSITE" id="PS50109">
    <property type="entry name" value="HIS_KIN"/>
    <property type="match status" value="1"/>
</dbReference>
<dbReference type="GO" id="GO:0000155">
    <property type="term" value="F:phosphorelay sensor kinase activity"/>
    <property type="evidence" value="ECO:0007669"/>
    <property type="project" value="InterPro"/>
</dbReference>
<dbReference type="CDD" id="cd00075">
    <property type="entry name" value="HATPase"/>
    <property type="match status" value="1"/>
</dbReference>
<dbReference type="CDD" id="cd00082">
    <property type="entry name" value="HisKA"/>
    <property type="match status" value="1"/>
</dbReference>
<dbReference type="PROSITE" id="PS50110">
    <property type="entry name" value="RESPONSE_REGULATORY"/>
    <property type="match status" value="1"/>
</dbReference>
<feature type="domain" description="Histidine kinase" evidence="7">
    <location>
        <begin position="179"/>
        <end position="397"/>
    </location>
</feature>
<keyword evidence="3" id="KW-0597">Phosphoprotein</keyword>
<dbReference type="InterPro" id="IPR036890">
    <property type="entry name" value="HATPase_C_sf"/>
</dbReference>
<dbReference type="InterPro" id="IPR011006">
    <property type="entry name" value="CheY-like_superfamily"/>
</dbReference>
<evidence type="ECO:0000256" key="1">
    <source>
        <dbReference type="ARBA" id="ARBA00000085"/>
    </source>
</evidence>
<dbReference type="SUPFAM" id="SSF47384">
    <property type="entry name" value="Homodimeric domain of signal transducing histidine kinase"/>
    <property type="match status" value="1"/>
</dbReference>
<dbReference type="Pfam" id="PF00512">
    <property type="entry name" value="HisKA"/>
    <property type="match status" value="1"/>
</dbReference>
<reference evidence="9" key="1">
    <citation type="submission" date="2018-06" db="EMBL/GenBank/DDBJ databases">
        <authorList>
            <person name="Zhirakovskaya E."/>
        </authorList>
    </citation>
    <scope>NUCLEOTIDE SEQUENCE</scope>
</reference>
<keyword evidence="6" id="KW-0175">Coiled coil</keyword>
<sequence>MSETNIKSKIMVVDDDRNNRELCRHTLKEFEIEEAQSGMQAIEKLSTFSPDLILLDQRMPEMDGLMTLDIITQKNPKSKCIMVTAEGTLPLAVEAMKRGAIDFVVKPFDPDILRHTVKKALKYADLLNKNQKMESERQQMQEKYQANLEEEVCKRTNEALKDKLRAEKANQAKSEFLSNMSHELRTPMHGILSFSKFGIDKKGKVSQEKIDQYFSKIYTCGERLLGLLNELLDLSALEAGKVDYTFSKENFSIIIKSVLTEISGLAQEKEVLLIFNEPNFDDCVEIDRGRMIQVTENLIANAIKFSPKGEKIFIEINSTKENITVSIIDQGIGVPKDETEDIFDSFVQSSKSKTGSGGTGLGLSITRKIIADHKGTIWVDPNPEGGSIFRFCIPKLKPKAL</sequence>
<dbReference type="EC" id="2.7.13.3" evidence="2"/>
<dbReference type="InterPro" id="IPR004358">
    <property type="entry name" value="Sig_transdc_His_kin-like_C"/>
</dbReference>
<dbReference type="InterPro" id="IPR003594">
    <property type="entry name" value="HATPase_dom"/>
</dbReference>
<dbReference type="PANTHER" id="PTHR43047">
    <property type="entry name" value="TWO-COMPONENT HISTIDINE PROTEIN KINASE"/>
    <property type="match status" value="1"/>
</dbReference>
<evidence type="ECO:0000256" key="3">
    <source>
        <dbReference type="ARBA" id="ARBA00022553"/>
    </source>
</evidence>
<dbReference type="InterPro" id="IPR001789">
    <property type="entry name" value="Sig_transdc_resp-reg_receiver"/>
</dbReference>
<comment type="catalytic activity">
    <reaction evidence="1">
        <text>ATP + protein L-histidine = ADP + protein N-phospho-L-histidine.</text>
        <dbReference type="EC" id="2.7.13.3"/>
    </reaction>
</comment>
<dbReference type="Gene3D" id="1.10.287.130">
    <property type="match status" value="1"/>
</dbReference>
<protein>
    <recommendedName>
        <fullName evidence="2">histidine kinase</fullName>
        <ecNumber evidence="2">2.7.13.3</ecNumber>
    </recommendedName>
</protein>
<dbReference type="Pfam" id="PF02518">
    <property type="entry name" value="HATPase_c"/>
    <property type="match status" value="1"/>
</dbReference>
<dbReference type="InterPro" id="IPR003661">
    <property type="entry name" value="HisK_dim/P_dom"/>
</dbReference>
<dbReference type="PRINTS" id="PR00344">
    <property type="entry name" value="BCTRLSENSOR"/>
</dbReference>
<dbReference type="SMART" id="SM00448">
    <property type="entry name" value="REC"/>
    <property type="match status" value="1"/>
</dbReference>
<dbReference type="Gene3D" id="3.30.565.10">
    <property type="entry name" value="Histidine kinase-like ATPase, C-terminal domain"/>
    <property type="match status" value="1"/>
</dbReference>
<dbReference type="InterPro" id="IPR036097">
    <property type="entry name" value="HisK_dim/P_sf"/>
</dbReference>
<proteinExistence type="predicted"/>
<name>A0A3B1DHW7_9ZZZZ</name>
<dbReference type="Gene3D" id="3.40.50.2300">
    <property type="match status" value="1"/>
</dbReference>
<accession>A0A3B1DHW7</accession>
<keyword evidence="5" id="KW-0418">Kinase</keyword>
<dbReference type="SMART" id="SM00387">
    <property type="entry name" value="HATPase_c"/>
    <property type="match status" value="1"/>
</dbReference>
<evidence type="ECO:0000313" key="9">
    <source>
        <dbReference type="EMBL" id="VAX35674.1"/>
    </source>
</evidence>
<dbReference type="AlphaFoldDB" id="A0A3B1DHW7"/>
<dbReference type="FunFam" id="3.30.565.10:FF:000006">
    <property type="entry name" value="Sensor histidine kinase WalK"/>
    <property type="match status" value="1"/>
</dbReference>
<evidence type="ECO:0000256" key="5">
    <source>
        <dbReference type="ARBA" id="ARBA00022777"/>
    </source>
</evidence>
<dbReference type="SUPFAM" id="SSF55874">
    <property type="entry name" value="ATPase domain of HSP90 chaperone/DNA topoisomerase II/histidine kinase"/>
    <property type="match status" value="1"/>
</dbReference>
<dbReference type="SUPFAM" id="SSF52172">
    <property type="entry name" value="CheY-like"/>
    <property type="match status" value="1"/>
</dbReference>
<keyword evidence="4" id="KW-0808">Transferase</keyword>
<dbReference type="GO" id="GO:0005886">
    <property type="term" value="C:plasma membrane"/>
    <property type="evidence" value="ECO:0007669"/>
    <property type="project" value="TreeGrafter"/>
</dbReference>
<dbReference type="PANTHER" id="PTHR43047:SF72">
    <property type="entry name" value="OSMOSENSING HISTIDINE PROTEIN KINASE SLN1"/>
    <property type="match status" value="1"/>
</dbReference>
<dbReference type="Pfam" id="PF00072">
    <property type="entry name" value="Response_reg"/>
    <property type="match status" value="1"/>
</dbReference>
<feature type="coiled-coil region" evidence="6">
    <location>
        <begin position="123"/>
        <end position="150"/>
    </location>
</feature>
<dbReference type="GO" id="GO:0009927">
    <property type="term" value="F:histidine phosphotransfer kinase activity"/>
    <property type="evidence" value="ECO:0007669"/>
    <property type="project" value="TreeGrafter"/>
</dbReference>
<feature type="domain" description="Response regulatory" evidence="8">
    <location>
        <begin position="9"/>
        <end position="121"/>
    </location>
</feature>
<dbReference type="InterPro" id="IPR005467">
    <property type="entry name" value="His_kinase_dom"/>
</dbReference>
<evidence type="ECO:0000259" key="8">
    <source>
        <dbReference type="PROSITE" id="PS50110"/>
    </source>
</evidence>
<evidence type="ECO:0000256" key="2">
    <source>
        <dbReference type="ARBA" id="ARBA00012438"/>
    </source>
</evidence>
<evidence type="ECO:0000256" key="4">
    <source>
        <dbReference type="ARBA" id="ARBA00022679"/>
    </source>
</evidence>
<evidence type="ECO:0000259" key="7">
    <source>
        <dbReference type="PROSITE" id="PS50109"/>
    </source>
</evidence>
<evidence type="ECO:0000256" key="6">
    <source>
        <dbReference type="SAM" id="Coils"/>
    </source>
</evidence>
<organism evidence="9">
    <name type="scientific">hydrothermal vent metagenome</name>
    <dbReference type="NCBI Taxonomy" id="652676"/>
    <lineage>
        <taxon>unclassified sequences</taxon>
        <taxon>metagenomes</taxon>
        <taxon>ecological metagenomes</taxon>
    </lineage>
</organism>
<dbReference type="EMBL" id="UOGJ01000070">
    <property type="protein sequence ID" value="VAX35674.1"/>
    <property type="molecule type" value="Genomic_DNA"/>
</dbReference>
<dbReference type="SMART" id="SM00388">
    <property type="entry name" value="HisKA"/>
    <property type="match status" value="1"/>
</dbReference>